<name>A0AAN9X9E9_PSOTE</name>
<dbReference type="Proteomes" id="UP001386955">
    <property type="component" value="Unassembled WGS sequence"/>
</dbReference>
<feature type="compositionally biased region" description="Basic and acidic residues" evidence="3">
    <location>
        <begin position="153"/>
        <end position="178"/>
    </location>
</feature>
<protein>
    <recommendedName>
        <fullName evidence="4">Hyaluronan/mRNA-binding protein domain-containing protein</fullName>
    </recommendedName>
</protein>
<dbReference type="GO" id="GO:0005634">
    <property type="term" value="C:nucleus"/>
    <property type="evidence" value="ECO:0007669"/>
    <property type="project" value="TreeGrafter"/>
</dbReference>
<accession>A0AAN9X9E9</accession>
<dbReference type="PANTHER" id="PTHR12299:SF78">
    <property type="entry name" value="RGG REPEATS NUCLEAR RNA BINDING PROTEIN C"/>
    <property type="match status" value="1"/>
</dbReference>
<dbReference type="Gene3D" id="6.10.140.1040">
    <property type="match status" value="1"/>
</dbReference>
<feature type="domain" description="Hyaluronan/mRNA-binding protein" evidence="4">
    <location>
        <begin position="157"/>
        <end position="265"/>
    </location>
</feature>
<dbReference type="EMBL" id="JAYMYS010000007">
    <property type="protein sequence ID" value="KAK7386146.1"/>
    <property type="molecule type" value="Genomic_DNA"/>
</dbReference>
<dbReference type="InterPro" id="IPR039764">
    <property type="entry name" value="HABP4/SERBP1-like"/>
</dbReference>
<dbReference type="PANTHER" id="PTHR12299">
    <property type="entry name" value="HYALURONIC ACID-BINDING PROTEIN 4"/>
    <property type="match status" value="1"/>
</dbReference>
<dbReference type="Pfam" id="PF09598">
    <property type="entry name" value="Stm1_N"/>
    <property type="match status" value="1"/>
</dbReference>
<dbReference type="GO" id="GO:0005737">
    <property type="term" value="C:cytoplasm"/>
    <property type="evidence" value="ECO:0007669"/>
    <property type="project" value="UniProtKB-SubCell"/>
</dbReference>
<feature type="compositionally biased region" description="Acidic residues" evidence="3">
    <location>
        <begin position="189"/>
        <end position="199"/>
    </location>
</feature>
<dbReference type="SMART" id="SM01233">
    <property type="entry name" value="HABP4_PAI-RBP1"/>
    <property type="match status" value="1"/>
</dbReference>
<feature type="compositionally biased region" description="Gly residues" evidence="3">
    <location>
        <begin position="127"/>
        <end position="147"/>
    </location>
</feature>
<keyword evidence="6" id="KW-1185">Reference proteome</keyword>
<feature type="region of interest" description="Disordered" evidence="3">
    <location>
        <begin position="267"/>
        <end position="366"/>
    </location>
</feature>
<evidence type="ECO:0000256" key="1">
    <source>
        <dbReference type="ARBA" id="ARBA00004496"/>
    </source>
</evidence>
<evidence type="ECO:0000313" key="5">
    <source>
        <dbReference type="EMBL" id="KAK7386146.1"/>
    </source>
</evidence>
<feature type="compositionally biased region" description="Basic and acidic residues" evidence="3">
    <location>
        <begin position="200"/>
        <end position="212"/>
    </location>
</feature>
<evidence type="ECO:0000259" key="4">
    <source>
        <dbReference type="SMART" id="SM01233"/>
    </source>
</evidence>
<evidence type="ECO:0000256" key="3">
    <source>
        <dbReference type="SAM" id="MobiDB-lite"/>
    </source>
</evidence>
<gene>
    <name evidence="5" type="ORF">VNO78_26149</name>
</gene>
<dbReference type="Pfam" id="PF04774">
    <property type="entry name" value="HABP4_PAI-RBP1"/>
    <property type="match status" value="1"/>
</dbReference>
<keyword evidence="2" id="KW-0963">Cytoplasm</keyword>
<comment type="caution">
    <text evidence="5">The sequence shown here is derived from an EMBL/GenBank/DDBJ whole genome shotgun (WGS) entry which is preliminary data.</text>
</comment>
<feature type="compositionally biased region" description="Gly residues" evidence="3">
    <location>
        <begin position="80"/>
        <end position="93"/>
    </location>
</feature>
<comment type="subcellular location">
    <subcellularLocation>
        <location evidence="1">Cytoplasm</location>
    </subcellularLocation>
</comment>
<feature type="compositionally biased region" description="Basic and acidic residues" evidence="3">
    <location>
        <begin position="277"/>
        <end position="306"/>
    </location>
</feature>
<evidence type="ECO:0000256" key="2">
    <source>
        <dbReference type="ARBA" id="ARBA00022490"/>
    </source>
</evidence>
<reference evidence="5 6" key="1">
    <citation type="submission" date="2024-01" db="EMBL/GenBank/DDBJ databases">
        <title>The genomes of 5 underutilized Papilionoideae crops provide insights into root nodulation and disease resistanc.</title>
        <authorList>
            <person name="Jiang F."/>
        </authorList>
    </citation>
    <scope>NUCLEOTIDE SEQUENCE [LARGE SCALE GENOMIC DNA]</scope>
    <source>
        <strain evidence="5">DUOXIRENSHENG_FW03</strain>
        <tissue evidence="5">Leaves</tissue>
    </source>
</reference>
<feature type="region of interest" description="Disordered" evidence="3">
    <location>
        <begin position="27"/>
        <end position="239"/>
    </location>
</feature>
<sequence>MATANPFDLLGDDAEDPSQLIEAEQLKAAAAATAAPKKDQPKPGARGGAAAQQTKPAQLPSKPLPPSQAVREAKNETYGSRGGGRGGGRGFGRGRGRDFSNDENPSAPANPGSFEGDTGNPAERRGYGGPRGPYRGGGGRGRRGGFSNGEAGEEGRPRRAFERHSGTGRGNEFKRDGAGRGNWGTQNDEIAEVTEDVVNETEKNFGDEKPVGEEDATDGNKDGPANENEEKEPEDKEMTLEEYEKVLEERRKALQALKTETRKVDIKEFASMQPLSNKKDNDEIFIKLGSDKDKRKDALEKEEKSKKSVNINEFLKPAEGERYYNPGGRGRGRGRGTRGGYSGNAGSNFPAPSIEDPGQFPTLSGK</sequence>
<organism evidence="5 6">
    <name type="scientific">Psophocarpus tetragonolobus</name>
    <name type="common">Winged bean</name>
    <name type="synonym">Dolichos tetragonolobus</name>
    <dbReference type="NCBI Taxonomy" id="3891"/>
    <lineage>
        <taxon>Eukaryota</taxon>
        <taxon>Viridiplantae</taxon>
        <taxon>Streptophyta</taxon>
        <taxon>Embryophyta</taxon>
        <taxon>Tracheophyta</taxon>
        <taxon>Spermatophyta</taxon>
        <taxon>Magnoliopsida</taxon>
        <taxon>eudicotyledons</taxon>
        <taxon>Gunneridae</taxon>
        <taxon>Pentapetalae</taxon>
        <taxon>rosids</taxon>
        <taxon>fabids</taxon>
        <taxon>Fabales</taxon>
        <taxon>Fabaceae</taxon>
        <taxon>Papilionoideae</taxon>
        <taxon>50 kb inversion clade</taxon>
        <taxon>NPAAA clade</taxon>
        <taxon>indigoferoid/millettioid clade</taxon>
        <taxon>Phaseoleae</taxon>
        <taxon>Psophocarpus</taxon>
    </lineage>
</organism>
<proteinExistence type="predicted"/>
<dbReference type="GO" id="GO:0003729">
    <property type="term" value="F:mRNA binding"/>
    <property type="evidence" value="ECO:0007669"/>
    <property type="project" value="TreeGrafter"/>
</dbReference>
<dbReference type="AlphaFoldDB" id="A0AAN9X9E9"/>
<dbReference type="InterPro" id="IPR006861">
    <property type="entry name" value="HABP4_PAIRBP1-bd"/>
</dbReference>
<evidence type="ECO:0000313" key="6">
    <source>
        <dbReference type="Proteomes" id="UP001386955"/>
    </source>
</evidence>
<dbReference type="InterPro" id="IPR019084">
    <property type="entry name" value="STM1-like_N"/>
</dbReference>